<sequence>MSIHQRLKEGHNSFIILYSIGIFPSSLAHYSTPTSTLLVGTFRDWITATKIFTDDCLGLVIRIEYSITDQLKSVSLVTWYTA</sequence>
<evidence type="ECO:0000313" key="2">
    <source>
        <dbReference type="EMBL" id="KAF0398394.1"/>
    </source>
</evidence>
<evidence type="ECO:0000313" key="3">
    <source>
        <dbReference type="Proteomes" id="UP000439903"/>
    </source>
</evidence>
<dbReference type="AlphaFoldDB" id="A0A8H4A1N6"/>
<keyword evidence="1" id="KW-1133">Transmembrane helix</keyword>
<dbReference type="EMBL" id="WTPW01002084">
    <property type="protein sequence ID" value="KAF0398394.1"/>
    <property type="molecule type" value="Genomic_DNA"/>
</dbReference>
<gene>
    <name evidence="2" type="ORF">F8M41_009867</name>
</gene>
<dbReference type="Proteomes" id="UP000439903">
    <property type="component" value="Unassembled WGS sequence"/>
</dbReference>
<accession>A0A8H4A1N6</accession>
<feature type="transmembrane region" description="Helical" evidence="1">
    <location>
        <begin position="12"/>
        <end position="30"/>
    </location>
</feature>
<comment type="caution">
    <text evidence="2">The sequence shown here is derived from an EMBL/GenBank/DDBJ whole genome shotgun (WGS) entry which is preliminary data.</text>
</comment>
<proteinExistence type="predicted"/>
<reference evidence="2 3" key="1">
    <citation type="journal article" date="2019" name="Environ. Microbiol.">
        <title>At the nexus of three kingdoms: the genome of the mycorrhizal fungus Gigaspora margarita provides insights into plant, endobacterial and fungal interactions.</title>
        <authorList>
            <person name="Venice F."/>
            <person name="Ghignone S."/>
            <person name="Salvioli di Fossalunga A."/>
            <person name="Amselem J."/>
            <person name="Novero M."/>
            <person name="Xianan X."/>
            <person name="Sedzielewska Toro K."/>
            <person name="Morin E."/>
            <person name="Lipzen A."/>
            <person name="Grigoriev I.V."/>
            <person name="Henrissat B."/>
            <person name="Martin F.M."/>
            <person name="Bonfante P."/>
        </authorList>
    </citation>
    <scope>NUCLEOTIDE SEQUENCE [LARGE SCALE GENOMIC DNA]</scope>
    <source>
        <strain evidence="2 3">BEG34</strain>
    </source>
</reference>
<keyword evidence="1" id="KW-0472">Membrane</keyword>
<organism evidence="2 3">
    <name type="scientific">Gigaspora margarita</name>
    <dbReference type="NCBI Taxonomy" id="4874"/>
    <lineage>
        <taxon>Eukaryota</taxon>
        <taxon>Fungi</taxon>
        <taxon>Fungi incertae sedis</taxon>
        <taxon>Mucoromycota</taxon>
        <taxon>Glomeromycotina</taxon>
        <taxon>Glomeromycetes</taxon>
        <taxon>Diversisporales</taxon>
        <taxon>Gigasporaceae</taxon>
        <taxon>Gigaspora</taxon>
    </lineage>
</organism>
<evidence type="ECO:0000256" key="1">
    <source>
        <dbReference type="SAM" id="Phobius"/>
    </source>
</evidence>
<name>A0A8H4A1N6_GIGMA</name>
<keyword evidence="3" id="KW-1185">Reference proteome</keyword>
<protein>
    <submittedName>
        <fullName evidence="2">Uncharacterized protein</fullName>
    </submittedName>
</protein>
<keyword evidence="1" id="KW-0812">Transmembrane</keyword>